<gene>
    <name evidence="2" type="ORF">BJ999_000730</name>
</gene>
<evidence type="ECO:0000313" key="2">
    <source>
        <dbReference type="EMBL" id="NYE10434.1"/>
    </source>
</evidence>
<feature type="transmembrane region" description="Helical" evidence="1">
    <location>
        <begin position="83"/>
        <end position="107"/>
    </location>
</feature>
<keyword evidence="1" id="KW-0812">Transmembrane</keyword>
<evidence type="ECO:0000256" key="1">
    <source>
        <dbReference type="SAM" id="Phobius"/>
    </source>
</evidence>
<evidence type="ECO:0000313" key="3">
    <source>
        <dbReference type="Proteomes" id="UP000591272"/>
    </source>
</evidence>
<keyword evidence="1" id="KW-1133">Transmembrane helix</keyword>
<dbReference type="EMBL" id="JACCBT010000001">
    <property type="protein sequence ID" value="NYE10434.1"/>
    <property type="molecule type" value="Genomic_DNA"/>
</dbReference>
<proteinExistence type="predicted"/>
<dbReference type="Proteomes" id="UP000591272">
    <property type="component" value="Unassembled WGS sequence"/>
</dbReference>
<keyword evidence="1" id="KW-0472">Membrane</keyword>
<feature type="transmembrane region" description="Helical" evidence="1">
    <location>
        <begin position="41"/>
        <end position="63"/>
    </location>
</feature>
<sequence length="140" mass="13558">MKAGTILRAILVAALVGGIAGSVVLVVSMAGAISASHVGEVATLGGVVGAFFAISSSAVSALFGTVGRYAILGTGFAALGRSGYLLVFGHGGAVYCAVGLALFAGVLADSITRRAGMVRAAGTATPQGQDLKSSGDASKK</sequence>
<organism evidence="2 3">
    <name type="scientific">Actinomadura citrea</name>
    <dbReference type="NCBI Taxonomy" id="46158"/>
    <lineage>
        <taxon>Bacteria</taxon>
        <taxon>Bacillati</taxon>
        <taxon>Actinomycetota</taxon>
        <taxon>Actinomycetes</taxon>
        <taxon>Streptosporangiales</taxon>
        <taxon>Thermomonosporaceae</taxon>
        <taxon>Actinomadura</taxon>
    </lineage>
</organism>
<name>A0A7Y9KCD0_9ACTN</name>
<feature type="transmembrane region" description="Helical" evidence="1">
    <location>
        <begin position="6"/>
        <end position="29"/>
    </location>
</feature>
<reference evidence="2 3" key="1">
    <citation type="submission" date="2020-07" db="EMBL/GenBank/DDBJ databases">
        <title>Sequencing the genomes of 1000 actinobacteria strains.</title>
        <authorList>
            <person name="Klenk H.-P."/>
        </authorList>
    </citation>
    <scope>NUCLEOTIDE SEQUENCE [LARGE SCALE GENOMIC DNA]</scope>
    <source>
        <strain evidence="2 3">DSM 43461</strain>
    </source>
</reference>
<protein>
    <submittedName>
        <fullName evidence="2">Uncharacterized protein</fullName>
    </submittedName>
</protein>
<keyword evidence="3" id="KW-1185">Reference proteome</keyword>
<comment type="caution">
    <text evidence="2">The sequence shown here is derived from an EMBL/GenBank/DDBJ whole genome shotgun (WGS) entry which is preliminary data.</text>
</comment>
<dbReference type="AlphaFoldDB" id="A0A7Y9KCD0"/>
<accession>A0A7Y9KCD0</accession>
<dbReference type="RefSeq" id="WP_179831956.1">
    <property type="nucleotide sequence ID" value="NZ_BMRD01000005.1"/>
</dbReference>